<evidence type="ECO:0000256" key="3">
    <source>
        <dbReference type="RuleBase" id="RU362119"/>
    </source>
</evidence>
<feature type="domain" description="5'-Nucleotidase C-terminal" evidence="5">
    <location>
        <begin position="349"/>
        <end position="528"/>
    </location>
</feature>
<comment type="similarity">
    <text evidence="1 3">Belongs to the 5'-nucleotidase family.</text>
</comment>
<dbReference type="SUPFAM" id="SSF55816">
    <property type="entry name" value="5'-nucleotidase (syn. UDP-sugar hydrolase), C-terminal domain"/>
    <property type="match status" value="1"/>
</dbReference>
<dbReference type="PANTHER" id="PTHR11575">
    <property type="entry name" value="5'-NUCLEOTIDASE-RELATED"/>
    <property type="match status" value="1"/>
</dbReference>
<sequence>MAAGALNESTLSILHFNDVYRVTPQKIASGSPDTFDVTQFAWLLDSLKTQWPERTDGAREGLVLFSGDVFSPSMESSVTRGSHMVPVLNQLKIDVSVTGNHDFDFGYPHLSKLVADTTFPWLLSNIIDETTGRVPEALKEFVVLERNGIRVGFVGLVEEDWIATVSSWPSEFKYRSMADTAIDLSKRLRDPEGEYRCDLIIGLTHCRLPNDIRLAKEILAHSPGQQKQASIAEQHGLDLLLGGHDHLYFAPKGVDQWEDYDFLQPVLGAEEDHGEVLIIKSGNDFRDLSEIDLTLQETPIGSVRKKVISRITGKRHQVKGDTPKSVPMFDMLDKLMSSVGSTLKAPVCTSTVMLDVRSYHIRTTESAAGNWFADVIRPAYDDTLYLKGCHGADGVFICAGTLRGDSTYGPGVVTLGDILAILPFEDAIVVIEMDGEALWSALEASLSTWPSQEGRFPVISGFKVTWDSTREPGNRVTEVHLLQEYLTESGSLGHLNSEPIKRERGGRKYKIVTREYMADGHDGYTAMKDCPRLVDEECGSLMSSLVRKYLLGSHFVNKIIRTKAASNGLHPKVQQVLSSEQKESNVKLRWKNALEKVINRQSLSHYRNRLDVPGVDHMSSVDVFDGEKARRGESCPYESRDGQDLLVISPEIDGRLKDQGRSQ</sequence>
<dbReference type="Proteomes" id="UP000307440">
    <property type="component" value="Unassembled WGS sequence"/>
</dbReference>
<protein>
    <submittedName>
        <fullName evidence="6">Flagellar associated protein</fullName>
    </submittedName>
</protein>
<dbReference type="PRINTS" id="PR01607">
    <property type="entry name" value="APYRASEFAMLY"/>
</dbReference>
<keyword evidence="6" id="KW-0282">Flagellum</keyword>
<dbReference type="OrthoDB" id="10252235at2759"/>
<keyword evidence="3" id="KW-0378">Hydrolase</keyword>
<dbReference type="Gene3D" id="3.60.21.10">
    <property type="match status" value="1"/>
</dbReference>
<dbReference type="STRING" id="230819.A0A5C3KX12"/>
<evidence type="ECO:0000313" key="6">
    <source>
        <dbReference type="EMBL" id="TFK25066.1"/>
    </source>
</evidence>
<gene>
    <name evidence="6" type="ORF">FA15DRAFT_668939</name>
</gene>
<evidence type="ECO:0000256" key="1">
    <source>
        <dbReference type="ARBA" id="ARBA00006654"/>
    </source>
</evidence>
<keyword evidence="6" id="KW-0966">Cell projection</keyword>
<keyword evidence="7" id="KW-1185">Reference proteome</keyword>
<dbReference type="InterPro" id="IPR036907">
    <property type="entry name" value="5'-Nucleotdase_C_sf"/>
</dbReference>
<dbReference type="PANTHER" id="PTHR11575:SF48">
    <property type="entry name" value="5'-NUCLEOTIDASE"/>
    <property type="match status" value="1"/>
</dbReference>
<feature type="domain" description="Calcineurin-like phosphoesterase" evidence="4">
    <location>
        <begin position="12"/>
        <end position="247"/>
    </location>
</feature>
<keyword evidence="2" id="KW-0732">Signal</keyword>
<name>A0A5C3KX12_COPMA</name>
<dbReference type="SUPFAM" id="SSF56300">
    <property type="entry name" value="Metallo-dependent phosphatases"/>
    <property type="match status" value="1"/>
</dbReference>
<organism evidence="6 7">
    <name type="scientific">Coprinopsis marcescibilis</name>
    <name type="common">Agaric fungus</name>
    <name type="synonym">Psathyrella marcescibilis</name>
    <dbReference type="NCBI Taxonomy" id="230819"/>
    <lineage>
        <taxon>Eukaryota</taxon>
        <taxon>Fungi</taxon>
        <taxon>Dikarya</taxon>
        <taxon>Basidiomycota</taxon>
        <taxon>Agaricomycotina</taxon>
        <taxon>Agaricomycetes</taxon>
        <taxon>Agaricomycetidae</taxon>
        <taxon>Agaricales</taxon>
        <taxon>Agaricineae</taxon>
        <taxon>Psathyrellaceae</taxon>
        <taxon>Coprinopsis</taxon>
    </lineage>
</organism>
<keyword evidence="3" id="KW-0547">Nucleotide-binding</keyword>
<accession>A0A5C3KX12</accession>
<evidence type="ECO:0000259" key="4">
    <source>
        <dbReference type="Pfam" id="PF00149"/>
    </source>
</evidence>
<reference evidence="6 7" key="1">
    <citation type="journal article" date="2019" name="Nat. Ecol. Evol.">
        <title>Megaphylogeny resolves global patterns of mushroom evolution.</title>
        <authorList>
            <person name="Varga T."/>
            <person name="Krizsan K."/>
            <person name="Foldi C."/>
            <person name="Dima B."/>
            <person name="Sanchez-Garcia M."/>
            <person name="Sanchez-Ramirez S."/>
            <person name="Szollosi G.J."/>
            <person name="Szarkandi J.G."/>
            <person name="Papp V."/>
            <person name="Albert L."/>
            <person name="Andreopoulos W."/>
            <person name="Angelini C."/>
            <person name="Antonin V."/>
            <person name="Barry K.W."/>
            <person name="Bougher N.L."/>
            <person name="Buchanan P."/>
            <person name="Buyck B."/>
            <person name="Bense V."/>
            <person name="Catcheside P."/>
            <person name="Chovatia M."/>
            <person name="Cooper J."/>
            <person name="Damon W."/>
            <person name="Desjardin D."/>
            <person name="Finy P."/>
            <person name="Geml J."/>
            <person name="Haridas S."/>
            <person name="Hughes K."/>
            <person name="Justo A."/>
            <person name="Karasinski D."/>
            <person name="Kautmanova I."/>
            <person name="Kiss B."/>
            <person name="Kocsube S."/>
            <person name="Kotiranta H."/>
            <person name="LaButti K.M."/>
            <person name="Lechner B.E."/>
            <person name="Liimatainen K."/>
            <person name="Lipzen A."/>
            <person name="Lukacs Z."/>
            <person name="Mihaltcheva S."/>
            <person name="Morgado L.N."/>
            <person name="Niskanen T."/>
            <person name="Noordeloos M.E."/>
            <person name="Ohm R.A."/>
            <person name="Ortiz-Santana B."/>
            <person name="Ovrebo C."/>
            <person name="Racz N."/>
            <person name="Riley R."/>
            <person name="Savchenko A."/>
            <person name="Shiryaev A."/>
            <person name="Soop K."/>
            <person name="Spirin V."/>
            <person name="Szebenyi C."/>
            <person name="Tomsovsky M."/>
            <person name="Tulloss R.E."/>
            <person name="Uehling J."/>
            <person name="Grigoriev I.V."/>
            <person name="Vagvolgyi C."/>
            <person name="Papp T."/>
            <person name="Martin F.M."/>
            <person name="Miettinen O."/>
            <person name="Hibbett D.S."/>
            <person name="Nagy L.G."/>
        </authorList>
    </citation>
    <scope>NUCLEOTIDE SEQUENCE [LARGE SCALE GENOMIC DNA]</scope>
    <source>
        <strain evidence="6 7">CBS 121175</strain>
    </source>
</reference>
<dbReference type="Gene3D" id="3.90.780.10">
    <property type="entry name" value="5'-Nucleotidase, C-terminal domain"/>
    <property type="match status" value="1"/>
</dbReference>
<evidence type="ECO:0000313" key="7">
    <source>
        <dbReference type="Proteomes" id="UP000307440"/>
    </source>
</evidence>
<dbReference type="EMBL" id="ML210191">
    <property type="protein sequence ID" value="TFK25066.1"/>
    <property type="molecule type" value="Genomic_DNA"/>
</dbReference>
<dbReference type="InterPro" id="IPR006179">
    <property type="entry name" value="5_nucleotidase/apyrase"/>
</dbReference>
<keyword evidence="6" id="KW-0969">Cilium</keyword>
<dbReference type="AlphaFoldDB" id="A0A5C3KX12"/>
<evidence type="ECO:0000259" key="5">
    <source>
        <dbReference type="Pfam" id="PF02872"/>
    </source>
</evidence>
<dbReference type="InterPro" id="IPR008334">
    <property type="entry name" value="5'-Nucleotdase_C"/>
</dbReference>
<dbReference type="GO" id="GO:0016787">
    <property type="term" value="F:hydrolase activity"/>
    <property type="evidence" value="ECO:0007669"/>
    <property type="project" value="UniProtKB-KW"/>
</dbReference>
<dbReference type="InterPro" id="IPR004843">
    <property type="entry name" value="Calcineurin-like_PHP"/>
</dbReference>
<dbReference type="Pfam" id="PF02872">
    <property type="entry name" value="5_nucleotid_C"/>
    <property type="match status" value="1"/>
</dbReference>
<dbReference type="InterPro" id="IPR029052">
    <property type="entry name" value="Metallo-depent_PP-like"/>
</dbReference>
<evidence type="ECO:0000256" key="2">
    <source>
        <dbReference type="ARBA" id="ARBA00022729"/>
    </source>
</evidence>
<dbReference type="Pfam" id="PF00149">
    <property type="entry name" value="Metallophos"/>
    <property type="match status" value="1"/>
</dbReference>
<proteinExistence type="inferred from homology"/>
<dbReference type="GO" id="GO:0000166">
    <property type="term" value="F:nucleotide binding"/>
    <property type="evidence" value="ECO:0007669"/>
    <property type="project" value="UniProtKB-KW"/>
</dbReference>
<dbReference type="GO" id="GO:0009166">
    <property type="term" value="P:nucleotide catabolic process"/>
    <property type="evidence" value="ECO:0007669"/>
    <property type="project" value="InterPro"/>
</dbReference>